<proteinExistence type="predicted"/>
<dbReference type="AlphaFoldDB" id="A0AB34HNQ5"/>
<feature type="compositionally biased region" description="Basic and acidic residues" evidence="1">
    <location>
        <begin position="200"/>
        <end position="210"/>
    </location>
</feature>
<evidence type="ECO:0000313" key="2">
    <source>
        <dbReference type="EMBL" id="KAJ8792742.1"/>
    </source>
</evidence>
<feature type="region of interest" description="Disordered" evidence="1">
    <location>
        <begin position="200"/>
        <end position="232"/>
    </location>
</feature>
<accession>A0AB34HNQ5</accession>
<dbReference type="EMBL" id="JAIQCJ010001083">
    <property type="protein sequence ID" value="KAJ8792742.1"/>
    <property type="molecule type" value="Genomic_DNA"/>
</dbReference>
<name>A0AB34HNQ5_ESCRO</name>
<keyword evidence="3" id="KW-1185">Reference proteome</keyword>
<sequence>MENITIHCVSRTEEARHIPGNERLQGPDPPACAWGGEQASEDVVAAQGVASSPGLLATLSLAAIGRPDFLATADLGCAVLSFLSNTCYFNTQDVQLAMPFAFLPWRPLSCPQGLAWRPSGAAALLGTSGELCETTLCQADLLTAWPSSCQLASSGPGGQLLPRGTRPPLSWWLPVALTTIALHLPYHKALLQQARLELQRDGGSPRDEPHGNLAELALPGESCAGSRPPSSP</sequence>
<protein>
    <submittedName>
        <fullName evidence="2">Uncharacterized protein</fullName>
    </submittedName>
</protein>
<organism evidence="2 3">
    <name type="scientific">Eschrichtius robustus</name>
    <name type="common">California gray whale</name>
    <name type="synonym">Eschrichtius gibbosus</name>
    <dbReference type="NCBI Taxonomy" id="9764"/>
    <lineage>
        <taxon>Eukaryota</taxon>
        <taxon>Metazoa</taxon>
        <taxon>Chordata</taxon>
        <taxon>Craniata</taxon>
        <taxon>Vertebrata</taxon>
        <taxon>Euteleostomi</taxon>
        <taxon>Mammalia</taxon>
        <taxon>Eutheria</taxon>
        <taxon>Laurasiatheria</taxon>
        <taxon>Artiodactyla</taxon>
        <taxon>Whippomorpha</taxon>
        <taxon>Cetacea</taxon>
        <taxon>Mysticeti</taxon>
        <taxon>Eschrichtiidae</taxon>
        <taxon>Eschrichtius</taxon>
    </lineage>
</organism>
<gene>
    <name evidence="2" type="ORF">J1605_019562</name>
</gene>
<evidence type="ECO:0000313" key="3">
    <source>
        <dbReference type="Proteomes" id="UP001159641"/>
    </source>
</evidence>
<dbReference type="PANTHER" id="PTHR37680">
    <property type="entry name" value="C130050O18RIK PROTEIN"/>
    <property type="match status" value="1"/>
</dbReference>
<reference evidence="2 3" key="1">
    <citation type="submission" date="2022-11" db="EMBL/GenBank/DDBJ databases">
        <title>Whole genome sequence of Eschrichtius robustus ER-17-0199.</title>
        <authorList>
            <person name="Bruniche-Olsen A."/>
            <person name="Black A.N."/>
            <person name="Fields C.J."/>
            <person name="Walden K."/>
            <person name="Dewoody J.A."/>
        </authorList>
    </citation>
    <scope>NUCLEOTIDE SEQUENCE [LARGE SCALE GENOMIC DNA]</scope>
    <source>
        <strain evidence="2">ER-17-0199</strain>
        <tissue evidence="2">Blubber</tissue>
    </source>
</reference>
<dbReference type="PANTHER" id="PTHR37680:SF1">
    <property type="entry name" value="C130050O18RIK PROTEIN"/>
    <property type="match status" value="1"/>
</dbReference>
<comment type="caution">
    <text evidence="2">The sequence shown here is derived from an EMBL/GenBank/DDBJ whole genome shotgun (WGS) entry which is preliminary data.</text>
</comment>
<evidence type="ECO:0000256" key="1">
    <source>
        <dbReference type="SAM" id="MobiDB-lite"/>
    </source>
</evidence>
<dbReference type="Proteomes" id="UP001159641">
    <property type="component" value="Unassembled WGS sequence"/>
</dbReference>